<proteinExistence type="predicted"/>
<evidence type="ECO:0000259" key="1">
    <source>
        <dbReference type="SMART" id="SM00382"/>
    </source>
</evidence>
<dbReference type="STRING" id="35608.A0A2U1NVB3"/>
<dbReference type="GO" id="GO:0016887">
    <property type="term" value="F:ATP hydrolysis activity"/>
    <property type="evidence" value="ECO:0007669"/>
    <property type="project" value="InterPro"/>
</dbReference>
<reference evidence="2 3" key="1">
    <citation type="journal article" date="2018" name="Mol. Plant">
        <title>The genome of Artemisia annua provides insight into the evolution of Asteraceae family and artemisinin biosynthesis.</title>
        <authorList>
            <person name="Shen Q."/>
            <person name="Zhang L."/>
            <person name="Liao Z."/>
            <person name="Wang S."/>
            <person name="Yan T."/>
            <person name="Shi P."/>
            <person name="Liu M."/>
            <person name="Fu X."/>
            <person name="Pan Q."/>
            <person name="Wang Y."/>
            <person name="Lv Z."/>
            <person name="Lu X."/>
            <person name="Zhang F."/>
            <person name="Jiang W."/>
            <person name="Ma Y."/>
            <person name="Chen M."/>
            <person name="Hao X."/>
            <person name="Li L."/>
            <person name="Tang Y."/>
            <person name="Lv G."/>
            <person name="Zhou Y."/>
            <person name="Sun X."/>
            <person name="Brodelius P.E."/>
            <person name="Rose J.K.C."/>
            <person name="Tang K."/>
        </authorList>
    </citation>
    <scope>NUCLEOTIDE SEQUENCE [LARGE SCALE GENOMIC DNA]</scope>
    <source>
        <strain evidence="3">cv. Huhao1</strain>
        <tissue evidence="2">Leaf</tissue>
    </source>
</reference>
<dbReference type="InterPro" id="IPR003959">
    <property type="entry name" value="ATPase_AAA_core"/>
</dbReference>
<accession>A0A2U1NVB3</accession>
<protein>
    <submittedName>
        <fullName evidence="2">ATPase, AAA-type, core, P-loop containing nucleoside triphosphate hydrolase</fullName>
    </submittedName>
</protein>
<dbReference type="Gene3D" id="3.40.50.300">
    <property type="entry name" value="P-loop containing nucleotide triphosphate hydrolases"/>
    <property type="match status" value="1"/>
</dbReference>
<dbReference type="GO" id="GO:0009535">
    <property type="term" value="C:chloroplast thylakoid membrane"/>
    <property type="evidence" value="ECO:0007669"/>
    <property type="project" value="TreeGrafter"/>
</dbReference>
<dbReference type="Pfam" id="PF00004">
    <property type="entry name" value="AAA"/>
    <property type="match status" value="1"/>
</dbReference>
<dbReference type="Gene3D" id="1.10.8.60">
    <property type="match status" value="1"/>
</dbReference>
<dbReference type="InterPro" id="IPR027417">
    <property type="entry name" value="P-loop_NTPase"/>
</dbReference>
<evidence type="ECO:0000313" key="3">
    <source>
        <dbReference type="Proteomes" id="UP000245207"/>
    </source>
</evidence>
<name>A0A2U1NVB3_ARTAN</name>
<sequence length="413" mass="46891">MDVGTIIKPSVSISNNTLFHRSSNRPTKFKIGSLTVQQSGPLIYHTATTSRRLVPILANNYKQNTTSTSFPRCCTKEDNYVETMTDSDKGVWQRCDLKLQTRFFWMPFFGAIKGVFSAISKLIPTWIHVSFILYVDKLKLRYGSKKKEPINISFDDLTGVDSTLREFQYMITILKGTRVDNRLLPAGIILYGPPGAGKNTFVHALARETNVSFFPVSAFDIKSEDVRIERLFDEARASSPSIVYIRYVDELAKRRDCESSPALVQLLNEMEKCKDNGSIVIVIVAPDYPKNLDPILLDSDMFLDQVHLGYPDEDGRRKIIGLHLKRVLREEDKEAICDIVASQTPGLNWRELRTFAIICTTYAASRGDVYVKMDDVFQALEKINNNVFSNLDKLMAQENMRRRVASIAFGSQK</sequence>
<dbReference type="Proteomes" id="UP000245207">
    <property type="component" value="Unassembled WGS sequence"/>
</dbReference>
<dbReference type="OrthoDB" id="27435at2759"/>
<comment type="caution">
    <text evidence="2">The sequence shown here is derived from an EMBL/GenBank/DDBJ whole genome shotgun (WGS) entry which is preliminary data.</text>
</comment>
<organism evidence="2 3">
    <name type="scientific">Artemisia annua</name>
    <name type="common">Sweet wormwood</name>
    <dbReference type="NCBI Taxonomy" id="35608"/>
    <lineage>
        <taxon>Eukaryota</taxon>
        <taxon>Viridiplantae</taxon>
        <taxon>Streptophyta</taxon>
        <taxon>Embryophyta</taxon>
        <taxon>Tracheophyta</taxon>
        <taxon>Spermatophyta</taxon>
        <taxon>Magnoliopsida</taxon>
        <taxon>eudicotyledons</taxon>
        <taxon>Gunneridae</taxon>
        <taxon>Pentapetalae</taxon>
        <taxon>asterids</taxon>
        <taxon>campanulids</taxon>
        <taxon>Asterales</taxon>
        <taxon>Asteraceae</taxon>
        <taxon>Asteroideae</taxon>
        <taxon>Anthemideae</taxon>
        <taxon>Artemisiinae</taxon>
        <taxon>Artemisia</taxon>
    </lineage>
</organism>
<dbReference type="GO" id="GO:0004176">
    <property type="term" value="F:ATP-dependent peptidase activity"/>
    <property type="evidence" value="ECO:0007669"/>
    <property type="project" value="TreeGrafter"/>
</dbReference>
<keyword evidence="3" id="KW-1185">Reference proteome</keyword>
<keyword evidence="2" id="KW-0378">Hydrolase</keyword>
<dbReference type="EMBL" id="PKPP01002126">
    <property type="protein sequence ID" value="PWA77446.1"/>
    <property type="molecule type" value="Genomic_DNA"/>
</dbReference>
<dbReference type="GO" id="GO:0006508">
    <property type="term" value="P:proteolysis"/>
    <property type="evidence" value="ECO:0007669"/>
    <property type="project" value="TreeGrafter"/>
</dbReference>
<dbReference type="InterPro" id="IPR003593">
    <property type="entry name" value="AAA+_ATPase"/>
</dbReference>
<dbReference type="PANTHER" id="PTHR23076:SF110">
    <property type="entry name" value="INACTIVE ATP-DEPENDENT ZINC METALLOPROTEASE FTSHI 3, CHLOROPLASTIC-RELATED"/>
    <property type="match status" value="1"/>
</dbReference>
<gene>
    <name evidence="2" type="ORF">CTI12_AA223330</name>
</gene>
<feature type="domain" description="AAA+ ATPase" evidence="1">
    <location>
        <begin position="184"/>
        <end position="312"/>
    </location>
</feature>
<dbReference type="SUPFAM" id="SSF52540">
    <property type="entry name" value="P-loop containing nucleoside triphosphate hydrolases"/>
    <property type="match status" value="1"/>
</dbReference>
<dbReference type="GO" id="GO:0005524">
    <property type="term" value="F:ATP binding"/>
    <property type="evidence" value="ECO:0007669"/>
    <property type="project" value="InterPro"/>
</dbReference>
<dbReference type="PANTHER" id="PTHR23076">
    <property type="entry name" value="METALLOPROTEASE M41 FTSH"/>
    <property type="match status" value="1"/>
</dbReference>
<dbReference type="AlphaFoldDB" id="A0A2U1NVB3"/>
<dbReference type="SMART" id="SM00382">
    <property type="entry name" value="AAA"/>
    <property type="match status" value="1"/>
</dbReference>
<evidence type="ECO:0000313" key="2">
    <source>
        <dbReference type="EMBL" id="PWA77446.1"/>
    </source>
</evidence>